<organism evidence="9 10">
    <name type="scientific">Candidatus Cellulosilyticum pullistercoris</name>
    <dbReference type="NCBI Taxonomy" id="2838521"/>
    <lineage>
        <taxon>Bacteria</taxon>
        <taxon>Bacillati</taxon>
        <taxon>Bacillota</taxon>
        <taxon>Clostridia</taxon>
        <taxon>Lachnospirales</taxon>
        <taxon>Cellulosilyticaceae</taxon>
        <taxon>Cellulosilyticum</taxon>
    </lineage>
</organism>
<comment type="similarity">
    <text evidence="2 7">Belongs to the membrane-bound acyltransferase family.</text>
</comment>
<feature type="transmembrane region" description="Helical" evidence="8">
    <location>
        <begin position="117"/>
        <end position="138"/>
    </location>
</feature>
<feature type="transmembrane region" description="Helical" evidence="8">
    <location>
        <begin position="443"/>
        <end position="461"/>
    </location>
</feature>
<proteinExistence type="inferred from homology"/>
<feature type="transmembrane region" description="Helical" evidence="8">
    <location>
        <begin position="220"/>
        <end position="241"/>
    </location>
</feature>
<name>A0A9E2KEA5_9FIRM</name>
<evidence type="ECO:0000256" key="1">
    <source>
        <dbReference type="ARBA" id="ARBA00004651"/>
    </source>
</evidence>
<feature type="transmembrane region" description="Helical" evidence="8">
    <location>
        <begin position="402"/>
        <end position="422"/>
    </location>
</feature>
<feature type="transmembrane region" description="Helical" evidence="8">
    <location>
        <begin position="79"/>
        <end position="97"/>
    </location>
</feature>
<evidence type="ECO:0000256" key="4">
    <source>
        <dbReference type="ARBA" id="ARBA00022692"/>
    </source>
</evidence>
<feature type="transmembrane region" description="Helical" evidence="8">
    <location>
        <begin position="50"/>
        <end position="67"/>
    </location>
</feature>
<evidence type="ECO:0000256" key="3">
    <source>
        <dbReference type="ARBA" id="ARBA00022475"/>
    </source>
</evidence>
<dbReference type="AlphaFoldDB" id="A0A9E2KEA5"/>
<dbReference type="InterPro" id="IPR024194">
    <property type="entry name" value="Ac/AlaTfrase_AlgI/DltB"/>
</dbReference>
<keyword evidence="5 8" id="KW-1133">Transmembrane helix</keyword>
<evidence type="ECO:0000256" key="7">
    <source>
        <dbReference type="PIRNR" id="PIRNR016636"/>
    </source>
</evidence>
<dbReference type="GO" id="GO:0005886">
    <property type="term" value="C:plasma membrane"/>
    <property type="evidence" value="ECO:0007669"/>
    <property type="project" value="UniProtKB-SubCell"/>
</dbReference>
<evidence type="ECO:0000256" key="2">
    <source>
        <dbReference type="ARBA" id="ARBA00010323"/>
    </source>
</evidence>
<gene>
    <name evidence="9" type="ORF">H9872_09650</name>
</gene>
<feature type="transmembrane region" description="Helical" evidence="8">
    <location>
        <begin position="29"/>
        <end position="44"/>
    </location>
</feature>
<reference evidence="9" key="2">
    <citation type="submission" date="2021-04" db="EMBL/GenBank/DDBJ databases">
        <authorList>
            <person name="Gilroy R."/>
        </authorList>
    </citation>
    <scope>NUCLEOTIDE SEQUENCE</scope>
    <source>
        <strain evidence="9">B5-657</strain>
    </source>
</reference>
<evidence type="ECO:0000313" key="10">
    <source>
        <dbReference type="Proteomes" id="UP000824229"/>
    </source>
</evidence>
<dbReference type="PIRSF" id="PIRSF500217">
    <property type="entry name" value="AlgI"/>
    <property type="match status" value="1"/>
</dbReference>
<dbReference type="InterPro" id="IPR004299">
    <property type="entry name" value="MBOAT_fam"/>
</dbReference>
<keyword evidence="6 7" id="KW-0472">Membrane</keyword>
<evidence type="ECO:0000256" key="6">
    <source>
        <dbReference type="ARBA" id="ARBA00023136"/>
    </source>
</evidence>
<keyword evidence="4 8" id="KW-0812">Transmembrane</keyword>
<evidence type="ECO:0000256" key="5">
    <source>
        <dbReference type="ARBA" id="ARBA00022989"/>
    </source>
</evidence>
<dbReference type="Proteomes" id="UP000824229">
    <property type="component" value="Unassembled WGS sequence"/>
</dbReference>
<feature type="transmembrane region" description="Helical" evidence="8">
    <location>
        <begin position="361"/>
        <end position="382"/>
    </location>
</feature>
<keyword evidence="7" id="KW-0012">Acyltransferase</keyword>
<dbReference type="InterPro" id="IPR028362">
    <property type="entry name" value="AlgI"/>
</dbReference>
<accession>A0A9E2KEA5</accession>
<feature type="transmembrane region" description="Helical" evidence="8">
    <location>
        <begin position="312"/>
        <end position="341"/>
    </location>
</feature>
<evidence type="ECO:0000313" key="9">
    <source>
        <dbReference type="EMBL" id="MBU3805003.1"/>
    </source>
</evidence>
<feature type="transmembrane region" description="Helical" evidence="8">
    <location>
        <begin position="6"/>
        <end position="22"/>
    </location>
</feature>
<protein>
    <submittedName>
        <fullName evidence="9">MBOAT family protein</fullName>
    </submittedName>
</protein>
<dbReference type="PANTHER" id="PTHR13285">
    <property type="entry name" value="ACYLTRANSFERASE"/>
    <property type="match status" value="1"/>
</dbReference>
<dbReference type="PANTHER" id="PTHR13285:SF18">
    <property type="entry name" value="PROTEIN-CYSTEINE N-PALMITOYLTRANSFERASE RASP"/>
    <property type="match status" value="1"/>
</dbReference>
<reference evidence="9" key="1">
    <citation type="journal article" date="2021" name="PeerJ">
        <title>Extensive microbial diversity within the chicken gut microbiome revealed by metagenomics and culture.</title>
        <authorList>
            <person name="Gilroy R."/>
            <person name="Ravi A."/>
            <person name="Getino M."/>
            <person name="Pursley I."/>
            <person name="Horton D.L."/>
            <person name="Alikhan N.F."/>
            <person name="Baker D."/>
            <person name="Gharbi K."/>
            <person name="Hall N."/>
            <person name="Watson M."/>
            <person name="Adriaenssens E.M."/>
            <person name="Foster-Nyarko E."/>
            <person name="Jarju S."/>
            <person name="Secka A."/>
            <person name="Antonio M."/>
            <person name="Oren A."/>
            <person name="Chaudhuri R.R."/>
            <person name="La Ragione R."/>
            <person name="Hildebrand F."/>
            <person name="Pallen M.J."/>
        </authorList>
    </citation>
    <scope>NUCLEOTIDE SEQUENCE</scope>
    <source>
        <strain evidence="9">B5-657</strain>
    </source>
</reference>
<dbReference type="InterPro" id="IPR051085">
    <property type="entry name" value="MB_O-acyltransferase"/>
</dbReference>
<dbReference type="GO" id="GO:0016746">
    <property type="term" value="F:acyltransferase activity"/>
    <property type="evidence" value="ECO:0007669"/>
    <property type="project" value="UniProtKB-KW"/>
</dbReference>
<dbReference type="EMBL" id="JAHLFQ010000225">
    <property type="protein sequence ID" value="MBU3805003.1"/>
    <property type="molecule type" value="Genomic_DNA"/>
</dbReference>
<keyword evidence="7" id="KW-0808">Transferase</keyword>
<comment type="subcellular location">
    <subcellularLocation>
        <location evidence="1">Cell membrane</location>
        <topology evidence="1">Multi-pass membrane protein</topology>
    </subcellularLocation>
</comment>
<dbReference type="GO" id="GO:0042121">
    <property type="term" value="P:alginic acid biosynthetic process"/>
    <property type="evidence" value="ECO:0007669"/>
    <property type="project" value="InterPro"/>
</dbReference>
<comment type="caution">
    <text evidence="9">The sequence shown here is derived from an EMBL/GenBank/DDBJ whole genome shotgun (WGS) entry which is preliminary data.</text>
</comment>
<dbReference type="PIRSF" id="PIRSF016636">
    <property type="entry name" value="AlgI_DltB"/>
    <property type="match status" value="1"/>
</dbReference>
<sequence>MLFSSTFFLYIFLPLVLIIYYGMSKKQESRNLILLIASLIFYAWGEPKFVLVMLMSIAANYYFGILVDRKKHEHNVKLYLVLMVVFNLSIMGIFKYLGFTVETINGIAGLNLTVPQIALPIGISFFTFQSISYVIDVYRGHGKVLKNPLDVGLYIAFFPQLVAGPIVRYETIANEIHGRKETEKDFAEGIVRFTIGLSKKVLLSNQFALIADKAYSLEEAGTLTVVFAWLGAISYMLQIYFDFSGYSDMAIGLGKMFGFHFNENFNFPYISKSVSEFWRRWHISLGTWFRDYVYIPLGGSRVGKVKLFRNIFVVWLLTGIWHGANWTFIVWGVYFGVLLLIEKFTGLDKWLAKSKIVGHVYTLFLVLISWVLFRASSLGDAISYMKFMFGVGNMEVMSDITHLYLSENIIILIIGILASLPFSQWIKRCYNTENETVQKVMKVLGMIALVILFFTSVSYLVKGTYNPFIYFNF</sequence>
<keyword evidence="3 7" id="KW-1003">Cell membrane</keyword>
<dbReference type="Pfam" id="PF03062">
    <property type="entry name" value="MBOAT"/>
    <property type="match status" value="1"/>
</dbReference>
<evidence type="ECO:0000256" key="8">
    <source>
        <dbReference type="SAM" id="Phobius"/>
    </source>
</evidence>